<keyword evidence="4" id="KW-1185">Reference proteome</keyword>
<evidence type="ECO:0000259" key="2">
    <source>
        <dbReference type="Pfam" id="PF23155"/>
    </source>
</evidence>
<dbReference type="EMBL" id="JAGMVJ010000002">
    <property type="protein sequence ID" value="KAH7093773.1"/>
    <property type="molecule type" value="Genomic_DNA"/>
</dbReference>
<dbReference type="OrthoDB" id="4276610at2759"/>
<dbReference type="PANTHER" id="PTHR38117">
    <property type="entry name" value="NACHT AND WD40 DOMAIN PROTEIN"/>
    <property type="match status" value="1"/>
</dbReference>
<evidence type="ECO:0000313" key="3">
    <source>
        <dbReference type="EMBL" id="KAH7093773.1"/>
    </source>
</evidence>
<accession>A0A8K0RF77</accession>
<evidence type="ECO:0000256" key="1">
    <source>
        <dbReference type="SAM" id="MobiDB-lite"/>
    </source>
</evidence>
<name>A0A8K0RF77_9PLEO</name>
<organism evidence="3 4">
    <name type="scientific">Paraphoma chrysanthemicola</name>
    <dbReference type="NCBI Taxonomy" id="798071"/>
    <lineage>
        <taxon>Eukaryota</taxon>
        <taxon>Fungi</taxon>
        <taxon>Dikarya</taxon>
        <taxon>Ascomycota</taxon>
        <taxon>Pezizomycotina</taxon>
        <taxon>Dothideomycetes</taxon>
        <taxon>Pleosporomycetidae</taxon>
        <taxon>Pleosporales</taxon>
        <taxon>Pleosporineae</taxon>
        <taxon>Phaeosphaeriaceae</taxon>
        <taxon>Paraphoma</taxon>
    </lineage>
</organism>
<protein>
    <recommendedName>
        <fullName evidence="2">DUF7053 domain-containing protein</fullName>
    </recommendedName>
</protein>
<comment type="caution">
    <text evidence="3">The sequence shown here is derived from an EMBL/GenBank/DDBJ whole genome shotgun (WGS) entry which is preliminary data.</text>
</comment>
<dbReference type="InterPro" id="IPR055481">
    <property type="entry name" value="DUF7053"/>
</dbReference>
<dbReference type="Proteomes" id="UP000813461">
    <property type="component" value="Unassembled WGS sequence"/>
</dbReference>
<evidence type="ECO:0000313" key="4">
    <source>
        <dbReference type="Proteomes" id="UP000813461"/>
    </source>
</evidence>
<feature type="region of interest" description="Disordered" evidence="1">
    <location>
        <begin position="187"/>
        <end position="249"/>
    </location>
</feature>
<dbReference type="AlphaFoldDB" id="A0A8K0RF77"/>
<gene>
    <name evidence="3" type="ORF">FB567DRAFT_180702</name>
</gene>
<sequence>MSAKHNLHTAASIPAHIPPAVILAALHNHENALTLQALTQGHKKLPTTEAATLKDTYWYPTDLHPVTTYAVTEVIKLLPGVGEWGKKYITFPSCFQDTPTGIKTRADASGVIVRAEFRVVRGGAAAEVEGENGGVGDAEWVLVEDVEVTCAWWLMPFVKGKMEQAHRGICSKVVEKVEMEMRQRAVAGVETGGRHSVQSSVDSRKGKAPLDTGKALPGVPPQEGTFEVDGLDTQRTEMPADVPEKITYR</sequence>
<feature type="domain" description="DUF7053" evidence="2">
    <location>
        <begin position="3"/>
        <end position="178"/>
    </location>
</feature>
<dbReference type="PANTHER" id="PTHR38117:SF1">
    <property type="entry name" value="DUF3074 DOMAIN-CONTAINING PROTEIN"/>
    <property type="match status" value="1"/>
</dbReference>
<reference evidence="3" key="1">
    <citation type="journal article" date="2021" name="Nat. Commun.">
        <title>Genetic determinants of endophytism in the Arabidopsis root mycobiome.</title>
        <authorList>
            <person name="Mesny F."/>
            <person name="Miyauchi S."/>
            <person name="Thiergart T."/>
            <person name="Pickel B."/>
            <person name="Atanasova L."/>
            <person name="Karlsson M."/>
            <person name="Huettel B."/>
            <person name="Barry K.W."/>
            <person name="Haridas S."/>
            <person name="Chen C."/>
            <person name="Bauer D."/>
            <person name="Andreopoulos W."/>
            <person name="Pangilinan J."/>
            <person name="LaButti K."/>
            <person name="Riley R."/>
            <person name="Lipzen A."/>
            <person name="Clum A."/>
            <person name="Drula E."/>
            <person name="Henrissat B."/>
            <person name="Kohler A."/>
            <person name="Grigoriev I.V."/>
            <person name="Martin F.M."/>
            <person name="Hacquard S."/>
        </authorList>
    </citation>
    <scope>NUCLEOTIDE SEQUENCE</scope>
    <source>
        <strain evidence="3">MPI-SDFR-AT-0120</strain>
    </source>
</reference>
<dbReference type="Pfam" id="PF23155">
    <property type="entry name" value="DUF7053"/>
    <property type="match status" value="1"/>
</dbReference>
<proteinExistence type="predicted"/>